<dbReference type="GO" id="GO:0000976">
    <property type="term" value="F:transcription cis-regulatory region binding"/>
    <property type="evidence" value="ECO:0007669"/>
    <property type="project" value="TreeGrafter"/>
</dbReference>
<keyword evidence="2" id="KW-0238">DNA-binding</keyword>
<name>A0A949JWD5_9FIRM</name>
<dbReference type="Pfam" id="PF00356">
    <property type="entry name" value="LacI"/>
    <property type="match status" value="1"/>
</dbReference>
<evidence type="ECO:0000259" key="4">
    <source>
        <dbReference type="PROSITE" id="PS50932"/>
    </source>
</evidence>
<reference evidence="6" key="1">
    <citation type="submission" date="2021-06" db="EMBL/GenBank/DDBJ databases">
        <title>Description of novel taxa of the family Lachnospiraceae.</title>
        <authorList>
            <person name="Chaplin A.V."/>
            <person name="Sokolova S.R."/>
            <person name="Pikina A.P."/>
            <person name="Korzhanova M."/>
            <person name="Belova V."/>
            <person name="Korostin D."/>
            <person name="Efimov B.A."/>
        </authorList>
    </citation>
    <scope>NUCLEOTIDE SEQUENCE</scope>
    <source>
        <strain evidence="6">ASD5720</strain>
    </source>
</reference>
<dbReference type="CDD" id="cd01392">
    <property type="entry name" value="HTH_LacI"/>
    <property type="match status" value="1"/>
</dbReference>
<dbReference type="GO" id="GO:0003700">
    <property type="term" value="F:DNA-binding transcription factor activity"/>
    <property type="evidence" value="ECO:0007669"/>
    <property type="project" value="TreeGrafter"/>
</dbReference>
<dbReference type="InterPro" id="IPR046335">
    <property type="entry name" value="LacI/GalR-like_sensor"/>
</dbReference>
<dbReference type="SMART" id="SM00354">
    <property type="entry name" value="HTH_LACI"/>
    <property type="match status" value="1"/>
</dbReference>
<evidence type="ECO:0000256" key="1">
    <source>
        <dbReference type="ARBA" id="ARBA00023015"/>
    </source>
</evidence>
<dbReference type="Pfam" id="PF13377">
    <property type="entry name" value="Peripla_BP_3"/>
    <property type="match status" value="1"/>
</dbReference>
<keyword evidence="1" id="KW-0805">Transcription regulation</keyword>
<dbReference type="PANTHER" id="PTHR30146:SF109">
    <property type="entry name" value="HTH-TYPE TRANSCRIPTIONAL REGULATOR GALS"/>
    <property type="match status" value="1"/>
</dbReference>
<evidence type="ECO:0000259" key="5">
    <source>
        <dbReference type="PROSITE" id="PS50943"/>
    </source>
</evidence>
<dbReference type="Gene3D" id="1.10.260.40">
    <property type="entry name" value="lambda repressor-like DNA-binding domains"/>
    <property type="match status" value="1"/>
</dbReference>
<keyword evidence="3" id="KW-0804">Transcription</keyword>
<dbReference type="Gene3D" id="3.40.50.2300">
    <property type="match status" value="2"/>
</dbReference>
<dbReference type="PROSITE" id="PS50943">
    <property type="entry name" value="HTH_CROC1"/>
    <property type="match status" value="1"/>
</dbReference>
<dbReference type="RefSeq" id="WP_158344193.1">
    <property type="nucleotide sequence ID" value="NZ_JAHQCW010000002.1"/>
</dbReference>
<sequence length="332" mass="37344">MENIRIQQVAKAAGVSSATVSRVLNNKNNVRPETREKVMEVIKQLDYHPNMLGLNLRQSSSGVVIVMANTISKPFYVDFMDTMQQAATENNYNILLGHYGDDQATLSSYIRLLQGRLADGLILANHNQDIPYLEEMAAKYPLIQCCEHNPGTSIPYVSVDDYKCGQIGTEHLLANGCRKIAFLNYTLEANFTKNYQQGFLDTMKKHRIEVRKDWICNLSTMEFDAAYQAALKVLSRDDKPDAFFGVIDLYAPAITKAAHTLGLRIPQDLRVISGDNSFLLDTTTPSITALDHRRRDMAAAAFDLLLERIENHPIRHNSILIDPALIVRESTK</sequence>
<proteinExistence type="predicted"/>
<dbReference type="InterPro" id="IPR028082">
    <property type="entry name" value="Peripla_BP_I"/>
</dbReference>
<dbReference type="AlphaFoldDB" id="A0A949JWD5"/>
<evidence type="ECO:0000256" key="2">
    <source>
        <dbReference type="ARBA" id="ARBA00023125"/>
    </source>
</evidence>
<protein>
    <submittedName>
        <fullName evidence="6">LacI family transcriptional regulator</fullName>
    </submittedName>
</protein>
<dbReference type="SUPFAM" id="SSF53822">
    <property type="entry name" value="Periplasmic binding protein-like I"/>
    <property type="match status" value="1"/>
</dbReference>
<evidence type="ECO:0000313" key="7">
    <source>
        <dbReference type="Proteomes" id="UP000712157"/>
    </source>
</evidence>
<organism evidence="6 7">
    <name type="scientific">Diplocloster agilis</name>
    <dbReference type="NCBI Taxonomy" id="2850323"/>
    <lineage>
        <taxon>Bacteria</taxon>
        <taxon>Bacillati</taxon>
        <taxon>Bacillota</taxon>
        <taxon>Clostridia</taxon>
        <taxon>Lachnospirales</taxon>
        <taxon>Lachnospiraceae</taxon>
        <taxon>Diplocloster</taxon>
    </lineage>
</organism>
<dbReference type="InterPro" id="IPR010982">
    <property type="entry name" value="Lambda_DNA-bd_dom_sf"/>
</dbReference>
<evidence type="ECO:0000313" key="6">
    <source>
        <dbReference type="EMBL" id="MBU9735266.1"/>
    </source>
</evidence>
<gene>
    <name evidence="6" type="ORF">KTH89_01890</name>
</gene>
<dbReference type="InterPro" id="IPR001387">
    <property type="entry name" value="Cro/C1-type_HTH"/>
</dbReference>
<feature type="domain" description="HTH lacI-type" evidence="4">
    <location>
        <begin position="4"/>
        <end position="58"/>
    </location>
</feature>
<dbReference type="InterPro" id="IPR000843">
    <property type="entry name" value="HTH_LacI"/>
</dbReference>
<feature type="domain" description="HTH cro/C1-type" evidence="5">
    <location>
        <begin position="7"/>
        <end position="48"/>
    </location>
</feature>
<dbReference type="PANTHER" id="PTHR30146">
    <property type="entry name" value="LACI-RELATED TRANSCRIPTIONAL REPRESSOR"/>
    <property type="match status" value="1"/>
</dbReference>
<dbReference type="SUPFAM" id="SSF47413">
    <property type="entry name" value="lambda repressor-like DNA-binding domains"/>
    <property type="match status" value="1"/>
</dbReference>
<evidence type="ECO:0000256" key="3">
    <source>
        <dbReference type="ARBA" id="ARBA00023163"/>
    </source>
</evidence>
<dbReference type="EMBL" id="JAHQCW010000002">
    <property type="protein sequence ID" value="MBU9735266.1"/>
    <property type="molecule type" value="Genomic_DNA"/>
</dbReference>
<dbReference type="Proteomes" id="UP000712157">
    <property type="component" value="Unassembled WGS sequence"/>
</dbReference>
<keyword evidence="7" id="KW-1185">Reference proteome</keyword>
<comment type="caution">
    <text evidence="6">The sequence shown here is derived from an EMBL/GenBank/DDBJ whole genome shotgun (WGS) entry which is preliminary data.</text>
</comment>
<dbReference type="PROSITE" id="PS50932">
    <property type="entry name" value="HTH_LACI_2"/>
    <property type="match status" value="1"/>
</dbReference>
<accession>A0A949JWD5</accession>